<evidence type="ECO:0000256" key="6">
    <source>
        <dbReference type="ARBA" id="ARBA00022989"/>
    </source>
</evidence>
<dbReference type="Pfam" id="PF00854">
    <property type="entry name" value="PTR2"/>
    <property type="match status" value="1"/>
</dbReference>
<feature type="transmembrane region" description="Helical" evidence="9">
    <location>
        <begin position="190"/>
        <end position="212"/>
    </location>
</feature>
<proteinExistence type="inferred from homology"/>
<evidence type="ECO:0000256" key="2">
    <source>
        <dbReference type="ARBA" id="ARBA00005982"/>
    </source>
</evidence>
<reference evidence="10 11" key="1">
    <citation type="journal article" date="2013" name="Proc. Natl. Acad. Sci. U.S.A.">
        <title>Fine-scale variation in meiotic recombination in Mimulus inferred from population shotgun sequencing.</title>
        <authorList>
            <person name="Hellsten U."/>
            <person name="Wright K.M."/>
            <person name="Jenkins J."/>
            <person name="Shu S."/>
            <person name="Yuan Y."/>
            <person name="Wessler S.R."/>
            <person name="Schmutz J."/>
            <person name="Willis J.H."/>
            <person name="Rokhsar D.S."/>
        </authorList>
    </citation>
    <scope>NUCLEOTIDE SEQUENCE [LARGE SCALE GENOMIC DNA]</scope>
    <source>
        <strain evidence="11">cv. DUN x IM62</strain>
    </source>
</reference>
<keyword evidence="11" id="KW-1185">Reference proteome</keyword>
<evidence type="ECO:0000256" key="9">
    <source>
        <dbReference type="SAM" id="Phobius"/>
    </source>
</evidence>
<comment type="similarity">
    <text evidence="8">Belongs to the major facilitator superfamily. Phosphate:H(+) symporter (TC 2.A.1.9) family.</text>
</comment>
<dbReference type="Proteomes" id="UP000030748">
    <property type="component" value="Unassembled WGS sequence"/>
</dbReference>
<feature type="transmembrane region" description="Helical" evidence="9">
    <location>
        <begin position="341"/>
        <end position="363"/>
    </location>
</feature>
<dbReference type="GO" id="GO:0016020">
    <property type="term" value="C:membrane"/>
    <property type="evidence" value="ECO:0000318"/>
    <property type="project" value="GO_Central"/>
</dbReference>
<feature type="transmembrane region" description="Helical" evidence="9">
    <location>
        <begin position="218"/>
        <end position="238"/>
    </location>
</feature>
<dbReference type="InterPro" id="IPR036259">
    <property type="entry name" value="MFS_trans_sf"/>
</dbReference>
<dbReference type="GO" id="GO:0022857">
    <property type="term" value="F:transmembrane transporter activity"/>
    <property type="evidence" value="ECO:0000318"/>
    <property type="project" value="GO_Central"/>
</dbReference>
<evidence type="ECO:0000256" key="8">
    <source>
        <dbReference type="ARBA" id="ARBA00044504"/>
    </source>
</evidence>
<evidence type="ECO:0000256" key="7">
    <source>
        <dbReference type="ARBA" id="ARBA00023136"/>
    </source>
</evidence>
<feature type="transmembrane region" description="Helical" evidence="9">
    <location>
        <begin position="117"/>
        <end position="137"/>
    </location>
</feature>
<evidence type="ECO:0000313" key="11">
    <source>
        <dbReference type="Proteomes" id="UP000030748"/>
    </source>
</evidence>
<dbReference type="AlphaFoldDB" id="A0A022Q8C0"/>
<keyword evidence="7 9" id="KW-0472">Membrane</keyword>
<feature type="transmembrane region" description="Helical" evidence="9">
    <location>
        <begin position="384"/>
        <end position="404"/>
    </location>
</feature>
<evidence type="ECO:0000256" key="5">
    <source>
        <dbReference type="ARBA" id="ARBA00022692"/>
    </source>
</evidence>
<dbReference type="Gene3D" id="1.20.1250.20">
    <property type="entry name" value="MFS general substrate transporter like domains"/>
    <property type="match status" value="1"/>
</dbReference>
<dbReference type="GO" id="GO:0055085">
    <property type="term" value="P:transmembrane transport"/>
    <property type="evidence" value="ECO:0000318"/>
    <property type="project" value="GO_Central"/>
</dbReference>
<sequence>MDTSDDVSIATGSDLLDAETPLLDDAVRGFVDLKGRPAVRSKSGCWKSASFIIGVEMAERFAYYGISSNLIIYLTGPLGQSTATAAANVNAWSGTAFLSPLVGAFIADSFWGQYRSIVIASLVYILGLGLLTLSAALRSSISSQLQVIFFFLSLYLVALAQGGHKPSVQAFGAYQFDEENERERKAKSSFFNWWNFFLSTSVLIGLLVLSYVQENLSWELGFGIPCIVMCFSLSIFLLGSMTYRFRINNDQRNPFVRIIRVFGEAAKNRNIFLDKVMIEPNDQKGLESKNCSINDIEDAKEIVRLVPILLTCLTYTVVYAQSTTLFTKQGATMDRYISSSFQIPSAALQSFTPATLVVFIPIYDRVVVPIARAITRKPSGISMLQRVGSGLFLSVVSMVVAGFVERKRLEAAIENGLSASPNGTVRMSVFWLAPQFLILGVGDVLTLVGLQEFVYDQFPVDLKSMSFAVGLGLVGSGSFLSSFLISAIDKFTKGNGGESWFSDDLNKAHLDYFYWLLAGVSAFSFSAYVYFARSYIYSTRIAV</sequence>
<feature type="transmembrane region" description="Helical" evidence="9">
    <location>
        <begin position="512"/>
        <end position="531"/>
    </location>
</feature>
<keyword evidence="4" id="KW-0597">Phosphoprotein</keyword>
<dbReference type="eggNOG" id="KOG1237">
    <property type="taxonomic scope" value="Eukaryota"/>
</dbReference>
<accession>A0A022Q8C0</accession>
<dbReference type="FunFam" id="1.20.1250.20:FF:000037">
    <property type="entry name" value="Protein NRT1/ PTR FAMILY 5.2"/>
    <property type="match status" value="1"/>
</dbReference>
<protein>
    <recommendedName>
        <fullName evidence="12">Major facilitator superfamily (MFS) profile domain-containing protein</fullName>
    </recommendedName>
</protein>
<dbReference type="PANTHER" id="PTHR11654">
    <property type="entry name" value="OLIGOPEPTIDE TRANSPORTER-RELATED"/>
    <property type="match status" value="1"/>
</dbReference>
<evidence type="ECO:0000313" key="10">
    <source>
        <dbReference type="EMBL" id="EYU22785.1"/>
    </source>
</evidence>
<keyword evidence="5 9" id="KW-0812">Transmembrane</keyword>
<feature type="transmembrane region" description="Helical" evidence="9">
    <location>
        <begin position="302"/>
        <end position="321"/>
    </location>
</feature>
<comment type="similarity">
    <text evidence="2">Belongs to the major facilitator superfamily. Proton-dependent oligopeptide transporter (POT/PTR) (TC 2.A.17) family.</text>
</comment>
<dbReference type="EMBL" id="KI632191">
    <property type="protein sequence ID" value="EYU22785.1"/>
    <property type="molecule type" value="Genomic_DNA"/>
</dbReference>
<name>A0A022Q8C0_ERYGU</name>
<feature type="transmembrane region" description="Helical" evidence="9">
    <location>
        <begin position="436"/>
        <end position="455"/>
    </location>
</feature>
<feature type="transmembrane region" description="Helical" evidence="9">
    <location>
        <begin position="91"/>
        <end position="110"/>
    </location>
</feature>
<dbReference type="SUPFAM" id="SSF103473">
    <property type="entry name" value="MFS general substrate transporter"/>
    <property type="match status" value="1"/>
</dbReference>
<organism evidence="10 11">
    <name type="scientific">Erythranthe guttata</name>
    <name type="common">Yellow monkey flower</name>
    <name type="synonym">Mimulus guttatus</name>
    <dbReference type="NCBI Taxonomy" id="4155"/>
    <lineage>
        <taxon>Eukaryota</taxon>
        <taxon>Viridiplantae</taxon>
        <taxon>Streptophyta</taxon>
        <taxon>Embryophyta</taxon>
        <taxon>Tracheophyta</taxon>
        <taxon>Spermatophyta</taxon>
        <taxon>Magnoliopsida</taxon>
        <taxon>eudicotyledons</taxon>
        <taxon>Gunneridae</taxon>
        <taxon>Pentapetalae</taxon>
        <taxon>asterids</taxon>
        <taxon>lamiids</taxon>
        <taxon>Lamiales</taxon>
        <taxon>Phrymaceae</taxon>
        <taxon>Erythranthe</taxon>
    </lineage>
</organism>
<gene>
    <name evidence="10" type="ORF">MIMGU_mgv1a004125mg</name>
</gene>
<feature type="transmembrane region" description="Helical" evidence="9">
    <location>
        <begin position="467"/>
        <end position="488"/>
    </location>
</feature>
<feature type="transmembrane region" description="Helical" evidence="9">
    <location>
        <begin position="61"/>
        <end position="79"/>
    </location>
</feature>
<dbReference type="InterPro" id="IPR000109">
    <property type="entry name" value="POT_fam"/>
</dbReference>
<evidence type="ECO:0000256" key="1">
    <source>
        <dbReference type="ARBA" id="ARBA00004141"/>
    </source>
</evidence>
<keyword evidence="3" id="KW-0813">Transport</keyword>
<evidence type="ECO:0000256" key="4">
    <source>
        <dbReference type="ARBA" id="ARBA00022553"/>
    </source>
</evidence>
<evidence type="ECO:0008006" key="12">
    <source>
        <dbReference type="Google" id="ProtNLM"/>
    </source>
</evidence>
<feature type="transmembrane region" description="Helical" evidence="9">
    <location>
        <begin position="143"/>
        <end position="160"/>
    </location>
</feature>
<comment type="subcellular location">
    <subcellularLocation>
        <location evidence="1">Membrane</location>
        <topology evidence="1">Multi-pass membrane protein</topology>
    </subcellularLocation>
</comment>
<keyword evidence="6 9" id="KW-1133">Transmembrane helix</keyword>
<evidence type="ECO:0000256" key="3">
    <source>
        <dbReference type="ARBA" id="ARBA00022448"/>
    </source>
</evidence>